<accession>A0A1F5XCR2</accession>
<reference evidence="2 3" key="1">
    <citation type="journal article" date="2016" name="Nat. Commun.">
        <title>Thousands of microbial genomes shed light on interconnected biogeochemical processes in an aquifer system.</title>
        <authorList>
            <person name="Anantharaman K."/>
            <person name="Brown C.T."/>
            <person name="Hug L.A."/>
            <person name="Sharon I."/>
            <person name="Castelle C.J."/>
            <person name="Probst A.J."/>
            <person name="Thomas B.C."/>
            <person name="Singh A."/>
            <person name="Wilkins M.J."/>
            <person name="Karaoz U."/>
            <person name="Brodie E.L."/>
            <person name="Williams K.H."/>
            <person name="Hubbard S.S."/>
            <person name="Banfield J.F."/>
        </authorList>
    </citation>
    <scope>NUCLEOTIDE SEQUENCE [LARGE SCALE GENOMIC DNA]</scope>
</reference>
<dbReference type="InterPro" id="IPR053188">
    <property type="entry name" value="FkbM_Methyltransferase"/>
</dbReference>
<dbReference type="Pfam" id="PF05050">
    <property type="entry name" value="Methyltransf_21"/>
    <property type="match status" value="1"/>
</dbReference>
<sequence>MLRKNIERNNLTNIIPHRMAIASKAGTRKLFMNAINTSAHSLNKKSKVSVDVLCTTLDDIFFENNVECCDLLKMDCEGAEYEIILSASMETLKKISQIIMEYHAPECFGLDDRNLLNDLVARLKVSGFNVLLKPENYERGYIRASRY</sequence>
<evidence type="ECO:0000313" key="3">
    <source>
        <dbReference type="Proteomes" id="UP000178405"/>
    </source>
</evidence>
<dbReference type="EMBL" id="MFIH01000018">
    <property type="protein sequence ID" value="OGF85650.1"/>
    <property type="molecule type" value="Genomic_DNA"/>
</dbReference>
<name>A0A1F5XCR2_9BACT</name>
<proteinExistence type="predicted"/>
<comment type="caution">
    <text evidence="2">The sequence shown here is derived from an EMBL/GenBank/DDBJ whole genome shotgun (WGS) entry which is preliminary data.</text>
</comment>
<dbReference type="InterPro" id="IPR006342">
    <property type="entry name" value="FkbM_mtfrase"/>
</dbReference>
<dbReference type="PANTHER" id="PTHR36973:SF4">
    <property type="entry name" value="NODULATION PROTEIN"/>
    <property type="match status" value="1"/>
</dbReference>
<gene>
    <name evidence="2" type="ORF">A2Z63_01105</name>
</gene>
<feature type="domain" description="Methyltransferase FkbM" evidence="1">
    <location>
        <begin position="35"/>
        <end position="106"/>
    </location>
</feature>
<dbReference type="Gene3D" id="3.40.50.150">
    <property type="entry name" value="Vaccinia Virus protein VP39"/>
    <property type="match status" value="1"/>
</dbReference>
<dbReference type="Proteomes" id="UP000178405">
    <property type="component" value="Unassembled WGS sequence"/>
</dbReference>
<dbReference type="AlphaFoldDB" id="A0A1F5XCR2"/>
<protein>
    <recommendedName>
        <fullName evidence="1">Methyltransferase FkbM domain-containing protein</fullName>
    </recommendedName>
</protein>
<dbReference type="PANTHER" id="PTHR36973">
    <property type="entry name" value="SLL1456 PROTEIN-RELATED"/>
    <property type="match status" value="1"/>
</dbReference>
<evidence type="ECO:0000259" key="1">
    <source>
        <dbReference type="Pfam" id="PF05050"/>
    </source>
</evidence>
<organism evidence="2 3">
    <name type="scientific">Candidatus Giovannonibacteria bacterium RIFCSPLOWO2_02_44_8</name>
    <dbReference type="NCBI Taxonomy" id="1798355"/>
    <lineage>
        <taxon>Bacteria</taxon>
        <taxon>Candidatus Giovannoniibacteriota</taxon>
    </lineage>
</organism>
<dbReference type="GO" id="GO:0008171">
    <property type="term" value="F:O-methyltransferase activity"/>
    <property type="evidence" value="ECO:0007669"/>
    <property type="project" value="TreeGrafter"/>
</dbReference>
<dbReference type="NCBIfam" id="TIGR01444">
    <property type="entry name" value="fkbM_fam"/>
    <property type="match status" value="1"/>
</dbReference>
<dbReference type="InterPro" id="IPR029063">
    <property type="entry name" value="SAM-dependent_MTases_sf"/>
</dbReference>
<dbReference type="SUPFAM" id="SSF53335">
    <property type="entry name" value="S-adenosyl-L-methionine-dependent methyltransferases"/>
    <property type="match status" value="1"/>
</dbReference>
<evidence type="ECO:0000313" key="2">
    <source>
        <dbReference type="EMBL" id="OGF85650.1"/>
    </source>
</evidence>